<dbReference type="OrthoDB" id="266020at2759"/>
<dbReference type="Gene3D" id="3.30.110.20">
    <property type="entry name" value="Alba-like domain"/>
    <property type="match status" value="3"/>
</dbReference>
<dbReference type="PANTHER" id="PTHR33443">
    <property type="entry name" value="ZGC:112980"/>
    <property type="match status" value="1"/>
</dbReference>
<dbReference type="InterPro" id="IPR036882">
    <property type="entry name" value="Alba-like_dom_sf"/>
</dbReference>
<feature type="domain" description="DNA/RNA-binding protein Alba-like" evidence="2">
    <location>
        <begin position="215"/>
        <end position="262"/>
    </location>
</feature>
<dbReference type="AlphaFoldDB" id="A0A9Q0JZV4"/>
<dbReference type="GO" id="GO:0003676">
    <property type="term" value="F:nucleic acid binding"/>
    <property type="evidence" value="ECO:0007669"/>
    <property type="project" value="InterPro"/>
</dbReference>
<dbReference type="SUPFAM" id="SSF82704">
    <property type="entry name" value="AlbA-like"/>
    <property type="match status" value="3"/>
</dbReference>
<evidence type="ECO:0000313" key="3">
    <source>
        <dbReference type="EMBL" id="KAJ4957587.1"/>
    </source>
</evidence>
<gene>
    <name evidence="3" type="ORF">NE237_024698</name>
</gene>
<name>A0A9Q0JZV4_9MAGN</name>
<sequence length="546" mass="60975">MDSDSEGADGRVGTKKQNEIWVCTRARLDRFVRKTIDLLEVKGYNEIILKALGKAVDNALEIADTVKENIDNLHGITYTDPAGPVSNITITLSKKVENEIWVNTRKNISNYVRIAIDLLQVKGYQEIVLKAMGRAVQNASEIAESVKRSIAGLHESKFMDFGRPVLNITITLSKKGLNDAKMDSIHQGLRKITHGRAGTRKENEIWIRTRLRTCEYARNAIDLLEVKGCDEIVLKAMGKALHNALEIAESVKRNIAGLHESTYMDSTCLVSNIAITLSKKGLTASSGGYQCSESGNGMGDSRDNRSGIGGSRDNRSGYSGREPWTESSYKEVNSGNLACGSGSVEKGKKEGSIFCLKNNALVKEIEKLEDCFILEFNPFESVLSKKLSQNDRRTDNDEQDLSVIAERGQVACRDYPHSRHLCVKFPFNKTPHESYCEQCYCYVCDSPAPCNSWTQPEQGHCHATDQVVMWKILREAKITGVSKHDLEQEINEPGATYSSGPWNHDLEQEINEPTAIDSFGSWNHDLVQEIMNPDLCAMDMFLRKRL</sequence>
<reference evidence="3" key="1">
    <citation type="journal article" date="2023" name="Plant J.">
        <title>The genome of the king protea, Protea cynaroides.</title>
        <authorList>
            <person name="Chang J."/>
            <person name="Duong T.A."/>
            <person name="Schoeman C."/>
            <person name="Ma X."/>
            <person name="Roodt D."/>
            <person name="Barker N."/>
            <person name="Li Z."/>
            <person name="Van de Peer Y."/>
            <person name="Mizrachi E."/>
        </authorList>
    </citation>
    <scope>NUCLEOTIDE SEQUENCE</scope>
    <source>
        <tissue evidence="3">Young leaves</tissue>
    </source>
</reference>
<keyword evidence="4" id="KW-1185">Reference proteome</keyword>
<dbReference type="EMBL" id="JAMYWD010000010">
    <property type="protein sequence ID" value="KAJ4957587.1"/>
    <property type="molecule type" value="Genomic_DNA"/>
</dbReference>
<feature type="domain" description="DNA/RNA-binding protein Alba-like" evidence="2">
    <location>
        <begin position="28"/>
        <end position="76"/>
    </location>
</feature>
<protein>
    <recommendedName>
        <fullName evidence="2">DNA/RNA-binding protein Alba-like domain-containing protein</fullName>
    </recommendedName>
</protein>
<organism evidence="3 4">
    <name type="scientific">Protea cynaroides</name>
    <dbReference type="NCBI Taxonomy" id="273540"/>
    <lineage>
        <taxon>Eukaryota</taxon>
        <taxon>Viridiplantae</taxon>
        <taxon>Streptophyta</taxon>
        <taxon>Embryophyta</taxon>
        <taxon>Tracheophyta</taxon>
        <taxon>Spermatophyta</taxon>
        <taxon>Magnoliopsida</taxon>
        <taxon>Proteales</taxon>
        <taxon>Proteaceae</taxon>
        <taxon>Protea</taxon>
    </lineage>
</organism>
<proteinExistence type="predicted"/>
<dbReference type="InterPro" id="IPR053234">
    <property type="entry name" value="RPM1_Interactor"/>
</dbReference>
<evidence type="ECO:0000259" key="2">
    <source>
        <dbReference type="Pfam" id="PF01918"/>
    </source>
</evidence>
<comment type="caution">
    <text evidence="3">The sequence shown here is derived from an EMBL/GenBank/DDBJ whole genome shotgun (WGS) entry which is preliminary data.</text>
</comment>
<accession>A0A9Q0JZV4</accession>
<dbReference type="PANTHER" id="PTHR33443:SF30">
    <property type="entry name" value="SARCOSINE DEHYDROGENASE-2C PROTEIN"/>
    <property type="match status" value="1"/>
</dbReference>
<dbReference type="InterPro" id="IPR002775">
    <property type="entry name" value="DNA/RNA-bd_Alba-like"/>
</dbReference>
<dbReference type="Pfam" id="PF01918">
    <property type="entry name" value="Alba"/>
    <property type="match status" value="3"/>
</dbReference>
<feature type="region of interest" description="Disordered" evidence="1">
    <location>
        <begin position="293"/>
        <end position="326"/>
    </location>
</feature>
<dbReference type="Proteomes" id="UP001141806">
    <property type="component" value="Unassembled WGS sequence"/>
</dbReference>
<evidence type="ECO:0000256" key="1">
    <source>
        <dbReference type="SAM" id="MobiDB-lite"/>
    </source>
</evidence>
<evidence type="ECO:0000313" key="4">
    <source>
        <dbReference type="Proteomes" id="UP001141806"/>
    </source>
</evidence>
<feature type="domain" description="DNA/RNA-binding protein Alba-like" evidence="2">
    <location>
        <begin position="98"/>
        <end position="155"/>
    </location>
</feature>